<protein>
    <recommendedName>
        <fullName evidence="3">Tetratricopeptide repeat protein</fullName>
    </recommendedName>
</protein>
<gene>
    <name evidence="1" type="ORF">Pla8534_66110</name>
</gene>
<evidence type="ECO:0000313" key="2">
    <source>
        <dbReference type="Proteomes" id="UP000317648"/>
    </source>
</evidence>
<dbReference type="RefSeq" id="WP_145058232.1">
    <property type="nucleotide sequence ID" value="NZ_CP036433.1"/>
</dbReference>
<dbReference type="SUPFAM" id="SSF48452">
    <property type="entry name" value="TPR-like"/>
    <property type="match status" value="1"/>
</dbReference>
<organism evidence="1 2">
    <name type="scientific">Lignipirellula cremea</name>
    <dbReference type="NCBI Taxonomy" id="2528010"/>
    <lineage>
        <taxon>Bacteria</taxon>
        <taxon>Pseudomonadati</taxon>
        <taxon>Planctomycetota</taxon>
        <taxon>Planctomycetia</taxon>
        <taxon>Pirellulales</taxon>
        <taxon>Pirellulaceae</taxon>
        <taxon>Lignipirellula</taxon>
    </lineage>
</organism>
<name>A0A518E3T6_9BACT</name>
<keyword evidence="2" id="KW-1185">Reference proteome</keyword>
<accession>A0A518E3T6</accession>
<dbReference type="EMBL" id="CP036433">
    <property type="protein sequence ID" value="QDU98738.1"/>
    <property type="molecule type" value="Genomic_DNA"/>
</dbReference>
<dbReference type="AlphaFoldDB" id="A0A518E3T6"/>
<sequence length="106" mass="11538">MPLSPDAALRCPTCGAAQPWQPECRRCRCDLTLYVATLQEADRWRQLALRSLQQGQYEAAVDAAQRCEAIQPGPAATRLLAVANLLAGRYTAACRAYARKDSGLSS</sequence>
<proteinExistence type="predicted"/>
<evidence type="ECO:0008006" key="3">
    <source>
        <dbReference type="Google" id="ProtNLM"/>
    </source>
</evidence>
<dbReference type="Proteomes" id="UP000317648">
    <property type="component" value="Chromosome"/>
</dbReference>
<evidence type="ECO:0000313" key="1">
    <source>
        <dbReference type="EMBL" id="QDU98738.1"/>
    </source>
</evidence>
<dbReference type="Gene3D" id="1.25.40.10">
    <property type="entry name" value="Tetratricopeptide repeat domain"/>
    <property type="match status" value="1"/>
</dbReference>
<reference evidence="1 2" key="1">
    <citation type="submission" date="2019-02" db="EMBL/GenBank/DDBJ databases">
        <title>Deep-cultivation of Planctomycetes and their phenomic and genomic characterization uncovers novel biology.</title>
        <authorList>
            <person name="Wiegand S."/>
            <person name="Jogler M."/>
            <person name="Boedeker C."/>
            <person name="Pinto D."/>
            <person name="Vollmers J."/>
            <person name="Rivas-Marin E."/>
            <person name="Kohn T."/>
            <person name="Peeters S.H."/>
            <person name="Heuer A."/>
            <person name="Rast P."/>
            <person name="Oberbeckmann S."/>
            <person name="Bunk B."/>
            <person name="Jeske O."/>
            <person name="Meyerdierks A."/>
            <person name="Storesund J.E."/>
            <person name="Kallscheuer N."/>
            <person name="Luecker S."/>
            <person name="Lage O.M."/>
            <person name="Pohl T."/>
            <person name="Merkel B.J."/>
            <person name="Hornburger P."/>
            <person name="Mueller R.-W."/>
            <person name="Bruemmer F."/>
            <person name="Labrenz M."/>
            <person name="Spormann A.M."/>
            <person name="Op den Camp H."/>
            <person name="Overmann J."/>
            <person name="Amann R."/>
            <person name="Jetten M.S.M."/>
            <person name="Mascher T."/>
            <person name="Medema M.H."/>
            <person name="Devos D.P."/>
            <person name="Kaster A.-K."/>
            <person name="Ovreas L."/>
            <person name="Rohde M."/>
            <person name="Galperin M.Y."/>
            <person name="Jogler C."/>
        </authorList>
    </citation>
    <scope>NUCLEOTIDE SEQUENCE [LARGE SCALE GENOMIC DNA]</scope>
    <source>
        <strain evidence="1 2">Pla85_3_4</strain>
    </source>
</reference>
<dbReference type="KEGG" id="lcre:Pla8534_66110"/>
<dbReference type="InterPro" id="IPR011990">
    <property type="entry name" value="TPR-like_helical_dom_sf"/>
</dbReference>